<gene>
    <name evidence="1" type="ordered locus">Desac_2201</name>
</gene>
<sequence>MKKVLILSYFFPPRPGMGSMRFYGISKYLPRFGWEPIIITAKLPSHHSHDVKVIETKYFDINKLFKSICGFDHKMGIFDQLHGTQYKKKGNWFIIINKLIKLSQDILNFPDEHIGWYTYALKAASDLILSDNINAIISTSYPVTAHLVANKLKSKYNIPWIADYRDLWSQNIYKNKLLLLKYIETILEYNTIQKADYLVTVDSDVGRLKSLHKDKNIYHITNGYDPDELSISPFFESNKFTITYTGGTLYYGKRDPSMLFQAINEMINDDIIDRLNIELLFYCPKEIWLINKIKEYNLNDIVTLKGYIPRSDVLREQRRAHLLLLMQWNHPSERSAYSGKLFEYLAARRPIIAFGPGGIVNKLIYDTEAGHYVNNLIELKKYISAYYKEYLQTGEVKYKGNQNIYKYNYYSIAKLYASLLDNLITTTG</sequence>
<dbReference type="KEGG" id="dao:Desac_2201"/>
<name>F2NDG4_DESAR</name>
<dbReference type="Proteomes" id="UP000000483">
    <property type="component" value="Chromosome"/>
</dbReference>
<evidence type="ECO:0000313" key="2">
    <source>
        <dbReference type="Proteomes" id="UP000000483"/>
    </source>
</evidence>
<reference evidence="2" key="2">
    <citation type="submission" date="2011-03" db="EMBL/GenBank/DDBJ databases">
        <title>The complete genome of Desulfobacca acetoxidans DSM 11109.</title>
        <authorList>
            <consortium name="US DOE Joint Genome Institute (JGI-PGF)"/>
            <person name="Lucas S."/>
            <person name="Copeland A."/>
            <person name="Lapidus A."/>
            <person name="Bruce D."/>
            <person name="Goodwin L."/>
            <person name="Pitluck S."/>
            <person name="Peters L."/>
            <person name="Kyrpides N."/>
            <person name="Mavromatis K."/>
            <person name="Ivanova N."/>
            <person name="Ovchinnikova G."/>
            <person name="Teshima H."/>
            <person name="Detter J.C."/>
            <person name="Han C."/>
            <person name="Land M."/>
            <person name="Hauser L."/>
            <person name="Markowitz V."/>
            <person name="Cheng J.-F."/>
            <person name="Hugenholtz P."/>
            <person name="Woyke T."/>
            <person name="Wu D."/>
            <person name="Spring S."/>
            <person name="Schueler E."/>
            <person name="Brambilla E."/>
            <person name="Klenk H.-P."/>
            <person name="Eisen J.A."/>
        </authorList>
    </citation>
    <scope>NUCLEOTIDE SEQUENCE [LARGE SCALE GENOMIC DNA]</scope>
    <source>
        <strain evidence="2">ATCC 700848 / DSM 11109 / ASRB2</strain>
    </source>
</reference>
<dbReference type="AlphaFoldDB" id="F2NDG4"/>
<accession>F2NDG4</accession>
<dbReference type="eggNOG" id="COG0438">
    <property type="taxonomic scope" value="Bacteria"/>
</dbReference>
<dbReference type="HOGENOM" id="CLU_032377_1_0_7"/>
<proteinExistence type="predicted"/>
<reference evidence="1 2" key="1">
    <citation type="journal article" date="2011" name="Stand. Genomic Sci.">
        <title>Complete genome sequence of the acetate-degrading sulfate reducer Desulfobacca acetoxidans type strain (ASRB2).</title>
        <authorList>
            <person name="Goker M."/>
            <person name="Teshima H."/>
            <person name="Lapidus A."/>
            <person name="Nolan M."/>
            <person name="Lucas S."/>
            <person name="Hammon N."/>
            <person name="Deshpande S."/>
            <person name="Cheng J.F."/>
            <person name="Tapia R."/>
            <person name="Han C."/>
            <person name="Goodwin L."/>
            <person name="Pitluck S."/>
            <person name="Huntemann M."/>
            <person name="Liolios K."/>
            <person name="Ivanova N."/>
            <person name="Pagani I."/>
            <person name="Mavromatis K."/>
            <person name="Ovchinikova G."/>
            <person name="Pati A."/>
            <person name="Chen A."/>
            <person name="Palaniappan K."/>
            <person name="Land M."/>
            <person name="Hauser L."/>
            <person name="Brambilla E.M."/>
            <person name="Rohde M."/>
            <person name="Spring S."/>
            <person name="Detter J.C."/>
            <person name="Woyke T."/>
            <person name="Bristow J."/>
            <person name="Eisen J.A."/>
            <person name="Markowitz V."/>
            <person name="Hugenholtz P."/>
            <person name="Kyrpides N.C."/>
            <person name="Klenk H.P."/>
        </authorList>
    </citation>
    <scope>NUCLEOTIDE SEQUENCE [LARGE SCALE GENOMIC DNA]</scope>
    <source>
        <strain evidence="2">ATCC 700848 / DSM 11109 / ASRB2</strain>
    </source>
</reference>
<keyword evidence="2" id="KW-1185">Reference proteome</keyword>
<keyword evidence="1" id="KW-0808">Transferase</keyword>
<dbReference type="STRING" id="880072.Desac_2201"/>
<protein>
    <submittedName>
        <fullName evidence="1">Glycosyl transferase group 1</fullName>
    </submittedName>
</protein>
<dbReference type="OrthoDB" id="9787293at2"/>
<evidence type="ECO:0000313" key="1">
    <source>
        <dbReference type="EMBL" id="AEB10030.1"/>
    </source>
</evidence>
<dbReference type="GO" id="GO:0016740">
    <property type="term" value="F:transferase activity"/>
    <property type="evidence" value="ECO:0007669"/>
    <property type="project" value="UniProtKB-KW"/>
</dbReference>
<dbReference type="SUPFAM" id="SSF53756">
    <property type="entry name" value="UDP-Glycosyltransferase/glycogen phosphorylase"/>
    <property type="match status" value="1"/>
</dbReference>
<dbReference type="EMBL" id="CP002629">
    <property type="protein sequence ID" value="AEB10030.1"/>
    <property type="molecule type" value="Genomic_DNA"/>
</dbReference>
<dbReference type="Gene3D" id="3.40.50.2000">
    <property type="entry name" value="Glycogen Phosphorylase B"/>
    <property type="match status" value="2"/>
</dbReference>
<organism evidence="1 2">
    <name type="scientific">Desulfobacca acetoxidans (strain ATCC 700848 / DSM 11109 / ASRB2)</name>
    <dbReference type="NCBI Taxonomy" id="880072"/>
    <lineage>
        <taxon>Bacteria</taxon>
        <taxon>Pseudomonadati</taxon>
        <taxon>Thermodesulfobacteriota</taxon>
        <taxon>Desulfobaccia</taxon>
        <taxon>Desulfobaccales</taxon>
        <taxon>Desulfobaccaceae</taxon>
        <taxon>Desulfobacca</taxon>
    </lineage>
</organism>
<dbReference type="RefSeq" id="WP_013707139.1">
    <property type="nucleotide sequence ID" value="NC_015388.1"/>
</dbReference>